<comment type="caution">
    <text evidence="6">The sequence shown here is derived from an EMBL/GenBank/DDBJ whole genome shotgun (WGS) entry which is preliminary data.</text>
</comment>
<dbReference type="EMBL" id="JALJRB010000010">
    <property type="protein sequence ID" value="MCJ8501120.1"/>
    <property type="molecule type" value="Genomic_DNA"/>
</dbReference>
<dbReference type="SMART" id="SM00346">
    <property type="entry name" value="HTH_ICLR"/>
    <property type="match status" value="1"/>
</dbReference>
<accession>A0AA41UIU1</accession>
<protein>
    <submittedName>
        <fullName evidence="6">IclR family transcriptional regulator</fullName>
    </submittedName>
</protein>
<dbReference type="InterPro" id="IPR005471">
    <property type="entry name" value="Tscrpt_reg_IclR_N"/>
</dbReference>
<dbReference type="InterPro" id="IPR036388">
    <property type="entry name" value="WH-like_DNA-bd_sf"/>
</dbReference>
<feature type="domain" description="IclR-ED" evidence="5">
    <location>
        <begin position="85"/>
        <end position="269"/>
    </location>
</feature>
<dbReference type="Pfam" id="PF01614">
    <property type="entry name" value="IclR_C"/>
    <property type="match status" value="1"/>
</dbReference>
<feature type="domain" description="HTH iclR-type" evidence="4">
    <location>
        <begin position="22"/>
        <end position="84"/>
    </location>
</feature>
<sequence>MDCNQNRKADRIANGNGNSNNVPAIHRAIDVLELIAASDRELSLSDIMRRLDIPRQSLIRILNTLCNRGFLDKSARRGLYRIGLKFLYLGHGLHDKFELRKAAWQYMKELSRNTHKTIELSTLDRDQLILLEQIRGREEMSIYSRAGSVFLYFHAVSVGKVYLSLMKPDKRRQVLQKIGLPPVTQYTITDLAVLEEQIGEIQRCGYAFEDQEMREGVRRVAAPIFNADGRHVGCVGLSATIFSFDLEEKDKFGRMAREAAQKISAEIGYEGPKTAVD</sequence>
<dbReference type="InterPro" id="IPR050707">
    <property type="entry name" value="HTH_MetabolicPath_Reg"/>
</dbReference>
<dbReference type="PANTHER" id="PTHR30136:SF24">
    <property type="entry name" value="HTH-TYPE TRANSCRIPTIONAL REPRESSOR ALLR"/>
    <property type="match status" value="1"/>
</dbReference>
<keyword evidence="1" id="KW-0805">Transcription regulation</keyword>
<evidence type="ECO:0000313" key="7">
    <source>
        <dbReference type="Proteomes" id="UP001165427"/>
    </source>
</evidence>
<dbReference type="InterPro" id="IPR036390">
    <property type="entry name" value="WH_DNA-bd_sf"/>
</dbReference>
<evidence type="ECO:0000313" key="6">
    <source>
        <dbReference type="EMBL" id="MCJ8501120.1"/>
    </source>
</evidence>
<dbReference type="GO" id="GO:0003700">
    <property type="term" value="F:DNA-binding transcription factor activity"/>
    <property type="evidence" value="ECO:0007669"/>
    <property type="project" value="TreeGrafter"/>
</dbReference>
<evidence type="ECO:0000259" key="5">
    <source>
        <dbReference type="PROSITE" id="PS51078"/>
    </source>
</evidence>
<evidence type="ECO:0000256" key="2">
    <source>
        <dbReference type="ARBA" id="ARBA00023125"/>
    </source>
</evidence>
<evidence type="ECO:0000259" key="4">
    <source>
        <dbReference type="PROSITE" id="PS51077"/>
    </source>
</evidence>
<dbReference type="PROSITE" id="PS51077">
    <property type="entry name" value="HTH_ICLR"/>
    <property type="match status" value="1"/>
</dbReference>
<keyword evidence="7" id="KW-1185">Reference proteome</keyword>
<dbReference type="GO" id="GO:0045892">
    <property type="term" value="P:negative regulation of DNA-templated transcription"/>
    <property type="evidence" value="ECO:0007669"/>
    <property type="project" value="TreeGrafter"/>
</dbReference>
<dbReference type="SUPFAM" id="SSF46785">
    <property type="entry name" value="Winged helix' DNA-binding domain"/>
    <property type="match status" value="1"/>
</dbReference>
<dbReference type="Gene3D" id="3.30.450.40">
    <property type="match status" value="1"/>
</dbReference>
<dbReference type="FunFam" id="1.10.10.10:FF:000056">
    <property type="entry name" value="IclR family transcriptional regulator"/>
    <property type="match status" value="1"/>
</dbReference>
<dbReference type="Gene3D" id="1.10.10.10">
    <property type="entry name" value="Winged helix-like DNA-binding domain superfamily/Winged helix DNA-binding domain"/>
    <property type="match status" value="1"/>
</dbReference>
<organism evidence="6 7">
    <name type="scientific">Desulfatitalea alkaliphila</name>
    <dbReference type="NCBI Taxonomy" id="2929485"/>
    <lineage>
        <taxon>Bacteria</taxon>
        <taxon>Pseudomonadati</taxon>
        <taxon>Thermodesulfobacteriota</taxon>
        <taxon>Desulfobacteria</taxon>
        <taxon>Desulfobacterales</taxon>
        <taxon>Desulfosarcinaceae</taxon>
        <taxon>Desulfatitalea</taxon>
    </lineage>
</organism>
<dbReference type="AlphaFoldDB" id="A0AA41UIU1"/>
<reference evidence="6" key="1">
    <citation type="submission" date="2022-04" db="EMBL/GenBank/DDBJ databases">
        <title>Desulfatitalea alkaliphila sp. nov., a novel anaerobic sulfate-reducing bacterium isolated from terrestrial mud volcano, Taman Peninsula, Russia.</title>
        <authorList>
            <person name="Khomyakova M.A."/>
            <person name="Merkel A.Y."/>
            <person name="Slobodkin A.I."/>
        </authorList>
    </citation>
    <scope>NUCLEOTIDE SEQUENCE</scope>
    <source>
        <strain evidence="6">M08but</strain>
    </source>
</reference>
<name>A0AA41UIU1_9BACT</name>
<keyword evidence="2" id="KW-0238">DNA-binding</keyword>
<dbReference type="InterPro" id="IPR014757">
    <property type="entry name" value="Tscrpt_reg_IclR_C"/>
</dbReference>
<gene>
    <name evidence="6" type="ORF">MRX98_11100</name>
</gene>
<proteinExistence type="predicted"/>
<evidence type="ECO:0000256" key="3">
    <source>
        <dbReference type="ARBA" id="ARBA00023163"/>
    </source>
</evidence>
<dbReference type="PROSITE" id="PS51078">
    <property type="entry name" value="ICLR_ED"/>
    <property type="match status" value="1"/>
</dbReference>
<dbReference type="RefSeq" id="WP_246907388.1">
    <property type="nucleotide sequence ID" value="NZ_JALJRB010000010.1"/>
</dbReference>
<dbReference type="InterPro" id="IPR029016">
    <property type="entry name" value="GAF-like_dom_sf"/>
</dbReference>
<dbReference type="Pfam" id="PF09339">
    <property type="entry name" value="HTH_IclR"/>
    <property type="match status" value="1"/>
</dbReference>
<dbReference type="SUPFAM" id="SSF55781">
    <property type="entry name" value="GAF domain-like"/>
    <property type="match status" value="1"/>
</dbReference>
<evidence type="ECO:0000256" key="1">
    <source>
        <dbReference type="ARBA" id="ARBA00023015"/>
    </source>
</evidence>
<dbReference type="GO" id="GO:0003677">
    <property type="term" value="F:DNA binding"/>
    <property type="evidence" value="ECO:0007669"/>
    <property type="project" value="UniProtKB-KW"/>
</dbReference>
<dbReference type="PANTHER" id="PTHR30136">
    <property type="entry name" value="HELIX-TURN-HELIX TRANSCRIPTIONAL REGULATOR, ICLR FAMILY"/>
    <property type="match status" value="1"/>
</dbReference>
<keyword evidence="3" id="KW-0804">Transcription</keyword>
<dbReference type="Proteomes" id="UP001165427">
    <property type="component" value="Unassembled WGS sequence"/>
</dbReference>